<dbReference type="Gene3D" id="3.30.800.10">
    <property type="entry name" value="Phosphatidylinositol Phosphate Kinase II Beta"/>
    <property type="match status" value="1"/>
</dbReference>
<dbReference type="Pfam" id="PF01504">
    <property type="entry name" value="PIP5K"/>
    <property type="match status" value="1"/>
</dbReference>
<protein>
    <recommendedName>
        <fullName evidence="1">1-phosphatidylinositol-4-phosphate 5-kinase</fullName>
        <ecNumber evidence="1">2.7.1.68</ecNumber>
    </recommendedName>
</protein>
<feature type="domain" description="PIPK" evidence="4">
    <location>
        <begin position="1"/>
        <end position="330"/>
    </location>
</feature>
<evidence type="ECO:0000313" key="5">
    <source>
        <dbReference type="EMBL" id="KAJ7962505.1"/>
    </source>
</evidence>
<gene>
    <name evidence="5" type="ORF">O6P43_017720</name>
</gene>
<evidence type="ECO:0000256" key="2">
    <source>
        <dbReference type="ARBA" id="ARBA00022777"/>
    </source>
</evidence>
<keyword evidence="3" id="KW-0808">Transferase</keyword>
<dbReference type="KEGG" id="qsa:O6P43_017720"/>
<name>A0AAD7PPV8_QUISA</name>
<dbReference type="GO" id="GO:0005886">
    <property type="term" value="C:plasma membrane"/>
    <property type="evidence" value="ECO:0007669"/>
    <property type="project" value="TreeGrafter"/>
</dbReference>
<dbReference type="AlphaFoldDB" id="A0AAD7PPV8"/>
<dbReference type="Gene3D" id="3.30.810.10">
    <property type="entry name" value="2-Layer Sandwich"/>
    <property type="match status" value="1"/>
</dbReference>
<dbReference type="EMBL" id="JARAOO010000007">
    <property type="protein sequence ID" value="KAJ7962505.1"/>
    <property type="molecule type" value="Genomic_DNA"/>
</dbReference>
<reference evidence="5" key="1">
    <citation type="journal article" date="2023" name="Science">
        <title>Elucidation of the pathway for biosynthesis of saponin adjuvants from the soapbark tree.</title>
        <authorList>
            <person name="Reed J."/>
            <person name="Orme A."/>
            <person name="El-Demerdash A."/>
            <person name="Owen C."/>
            <person name="Martin L.B.B."/>
            <person name="Misra R.C."/>
            <person name="Kikuchi S."/>
            <person name="Rejzek M."/>
            <person name="Martin A.C."/>
            <person name="Harkess A."/>
            <person name="Leebens-Mack J."/>
            <person name="Louveau T."/>
            <person name="Stephenson M.J."/>
            <person name="Osbourn A."/>
        </authorList>
    </citation>
    <scope>NUCLEOTIDE SEQUENCE</scope>
    <source>
        <strain evidence="5">S10</strain>
    </source>
</reference>
<accession>A0AAD7PPV8</accession>
<keyword evidence="3" id="KW-0067">ATP-binding</keyword>
<evidence type="ECO:0000313" key="6">
    <source>
        <dbReference type="Proteomes" id="UP001163823"/>
    </source>
</evidence>
<keyword evidence="3" id="KW-0547">Nucleotide-binding</keyword>
<keyword evidence="6" id="KW-1185">Reference proteome</keyword>
<dbReference type="EC" id="2.7.1.68" evidence="1"/>
<proteinExistence type="predicted"/>
<dbReference type="GO" id="GO:0005524">
    <property type="term" value="F:ATP binding"/>
    <property type="evidence" value="ECO:0007669"/>
    <property type="project" value="UniProtKB-UniRule"/>
</dbReference>
<dbReference type="GO" id="GO:0016308">
    <property type="term" value="F:1-phosphatidylinositol-4-phosphate 5-kinase activity"/>
    <property type="evidence" value="ECO:0007669"/>
    <property type="project" value="UniProtKB-EC"/>
</dbReference>
<dbReference type="InterPro" id="IPR002498">
    <property type="entry name" value="PInositol-4-P-4/5-kinase_core"/>
</dbReference>
<comment type="caution">
    <text evidence="5">The sequence shown here is derived from an EMBL/GenBank/DDBJ whole genome shotgun (WGS) entry which is preliminary data.</text>
</comment>
<keyword evidence="2 3" id="KW-0418">Kinase</keyword>
<dbReference type="SUPFAM" id="SSF56104">
    <property type="entry name" value="SAICAR synthase-like"/>
    <property type="match status" value="1"/>
</dbReference>
<dbReference type="Proteomes" id="UP001163823">
    <property type="component" value="Chromosome 7"/>
</dbReference>
<dbReference type="SMART" id="SM00330">
    <property type="entry name" value="PIPKc"/>
    <property type="match status" value="1"/>
</dbReference>
<organism evidence="5 6">
    <name type="scientific">Quillaja saponaria</name>
    <name type="common">Soap bark tree</name>
    <dbReference type="NCBI Taxonomy" id="32244"/>
    <lineage>
        <taxon>Eukaryota</taxon>
        <taxon>Viridiplantae</taxon>
        <taxon>Streptophyta</taxon>
        <taxon>Embryophyta</taxon>
        <taxon>Tracheophyta</taxon>
        <taxon>Spermatophyta</taxon>
        <taxon>Magnoliopsida</taxon>
        <taxon>eudicotyledons</taxon>
        <taxon>Gunneridae</taxon>
        <taxon>Pentapetalae</taxon>
        <taxon>rosids</taxon>
        <taxon>fabids</taxon>
        <taxon>Fabales</taxon>
        <taxon>Quillajaceae</taxon>
        <taxon>Quillaja</taxon>
    </lineage>
</organism>
<evidence type="ECO:0000259" key="4">
    <source>
        <dbReference type="PROSITE" id="PS51455"/>
    </source>
</evidence>
<dbReference type="InterPro" id="IPR027484">
    <property type="entry name" value="PInositol-4-P-5-kinase_N"/>
</dbReference>
<dbReference type="PROSITE" id="PS51455">
    <property type="entry name" value="PIPK"/>
    <property type="match status" value="1"/>
</dbReference>
<evidence type="ECO:0000256" key="1">
    <source>
        <dbReference type="ARBA" id="ARBA00012172"/>
    </source>
</evidence>
<dbReference type="InterPro" id="IPR027483">
    <property type="entry name" value="PInositol-4-P-4/5-kinase_C_sf"/>
</dbReference>
<dbReference type="GO" id="GO:0046854">
    <property type="term" value="P:phosphatidylinositol phosphate biosynthetic process"/>
    <property type="evidence" value="ECO:0007669"/>
    <property type="project" value="TreeGrafter"/>
</dbReference>
<evidence type="ECO:0000256" key="3">
    <source>
        <dbReference type="PROSITE-ProRule" id="PRU00781"/>
    </source>
</evidence>
<dbReference type="InterPro" id="IPR023610">
    <property type="entry name" value="PInositol-4/5-P-5/4-kinase"/>
</dbReference>
<dbReference type="PANTHER" id="PTHR23086">
    <property type="entry name" value="PHOSPHATIDYLINOSITOL-4-PHOSPHATE 5-KINASE"/>
    <property type="match status" value="1"/>
</dbReference>
<sequence>MTELEKELSPNDFKESKTNWIKYSRGTVTEFELKFFCPAVFRNILEIQNVDYNEYMLSVSEEDLIRKVALPGKCGSVILPSMDDRFVVKVLRKSEVKVILDMLPNYYLHMKTYRASLLSKLYGLHLVRPAGGVKVYFAVLSNEMKSDLRMHSFYDLKGSPKGRNSSKVVVDEGAIQKDVDLDFCFYLDPLVRHRLIRQIKYDCEFLEAEGIMNYSFLLGIHIEAQNEGEFIGRSPTSAKQSTCGRSSISKRELSKCTSEGFDNAEITLSHFYSEKNSSVCSPGCKFGEKMPARAVPDTKARDWKRIQNGHCRGILQCVYELQNSRFFQKL</sequence>
<dbReference type="PANTHER" id="PTHR23086:SF111">
    <property type="entry name" value="PHOSPHATIDYLINOSITOL 4-PHOSPHATE 5-KINASE 10"/>
    <property type="match status" value="1"/>
</dbReference>